<evidence type="ECO:0000313" key="4">
    <source>
        <dbReference type="Proteomes" id="UP001596052"/>
    </source>
</evidence>
<feature type="transmembrane region" description="Helical" evidence="1">
    <location>
        <begin position="351"/>
        <end position="372"/>
    </location>
</feature>
<keyword evidence="4" id="KW-1185">Reference proteome</keyword>
<comment type="caution">
    <text evidence="3">The sequence shown here is derived from an EMBL/GenBank/DDBJ whole genome shotgun (WGS) entry which is preliminary data.</text>
</comment>
<accession>A0ABW0KSK1</accession>
<sequence>MRSFHHLLLGAVLLVAAAARAQQNIVNEDLDPASGTRVQVRSVFDPLPPSGYAPMRIVATNGTRRDARWSFDFHSQTQHYRRQSEHDSSFALDVPARSTQSALFLVPLAVDYAASSSGGSGHMLRVGISGTGFDEAPKFEHENRSSGFPSLALSESLAEFSITQLNKEVEAKLSSGHGRYYGGTMSFGCRFEPADLPDSWLGYSGFDFVLLSGADWQKLKPAVKRALYEWVRLGGNLHVYLSPGTYSESLGLPDIASAGAHSVSLGKIVTLSWDGRTLPASQTVSRYWSEEQRLHSLALHHSKTGDWPLLGLLGTRSFASWQVIVFLVIFGLLVGPVNLFVLAPAGRRHKLFVTTPLLSIGASLVMVVLILLQDGTGGVGRRFVVVDLEPDEAAAYVTQEQVSRTGVLLGAGFEMRQPVLVEPLVMPDTPWAKLKNTPGGQPTNLIQDGQERRGNFFQSRAEQGQVLRAAVSTRARLELKTGAAPDAAPTLISALGFTVEELFYTDATGAHWQLEKPLSTGQSATLVKADAVAKNPWLDAALDPAVSSLRKVLNDATTNRRSFFIAKARKAPDFTLGTLSSIRWEDDRIVIFGPVAQP</sequence>
<evidence type="ECO:0000256" key="1">
    <source>
        <dbReference type="SAM" id="Phobius"/>
    </source>
</evidence>
<feature type="chain" id="PRO_5047343106" evidence="2">
    <location>
        <begin position="22"/>
        <end position="598"/>
    </location>
</feature>
<name>A0ABW0KSK1_9BACT</name>
<proteinExistence type="predicted"/>
<feature type="transmembrane region" description="Helical" evidence="1">
    <location>
        <begin position="318"/>
        <end position="339"/>
    </location>
</feature>
<dbReference type="EMBL" id="JBHSMQ010000005">
    <property type="protein sequence ID" value="MFC5456369.1"/>
    <property type="molecule type" value="Genomic_DNA"/>
</dbReference>
<evidence type="ECO:0000313" key="3">
    <source>
        <dbReference type="EMBL" id="MFC5456369.1"/>
    </source>
</evidence>
<keyword evidence="2" id="KW-0732">Signal</keyword>
<dbReference type="Proteomes" id="UP001596052">
    <property type="component" value="Unassembled WGS sequence"/>
</dbReference>
<evidence type="ECO:0000256" key="2">
    <source>
        <dbReference type="SAM" id="SignalP"/>
    </source>
</evidence>
<organism evidence="3 4">
    <name type="scientific">Prosthecobacter fluviatilis</name>
    <dbReference type="NCBI Taxonomy" id="445931"/>
    <lineage>
        <taxon>Bacteria</taxon>
        <taxon>Pseudomonadati</taxon>
        <taxon>Verrucomicrobiota</taxon>
        <taxon>Verrucomicrobiia</taxon>
        <taxon>Verrucomicrobiales</taxon>
        <taxon>Verrucomicrobiaceae</taxon>
        <taxon>Prosthecobacter</taxon>
    </lineage>
</organism>
<protein>
    <submittedName>
        <fullName evidence="3">Uncharacterized protein</fullName>
    </submittedName>
</protein>
<reference evidence="4" key="1">
    <citation type="journal article" date="2019" name="Int. J. Syst. Evol. Microbiol.">
        <title>The Global Catalogue of Microorganisms (GCM) 10K type strain sequencing project: providing services to taxonomists for standard genome sequencing and annotation.</title>
        <authorList>
            <consortium name="The Broad Institute Genomics Platform"/>
            <consortium name="The Broad Institute Genome Sequencing Center for Infectious Disease"/>
            <person name="Wu L."/>
            <person name="Ma J."/>
        </authorList>
    </citation>
    <scope>NUCLEOTIDE SEQUENCE [LARGE SCALE GENOMIC DNA]</scope>
    <source>
        <strain evidence="4">CGMCC 4.1469</strain>
    </source>
</reference>
<keyword evidence="1" id="KW-1133">Transmembrane helix</keyword>
<feature type="signal peptide" evidence="2">
    <location>
        <begin position="1"/>
        <end position="21"/>
    </location>
</feature>
<gene>
    <name evidence="3" type="ORF">ACFQDI_16015</name>
</gene>
<keyword evidence="1" id="KW-0472">Membrane</keyword>
<dbReference type="RefSeq" id="WP_377168539.1">
    <property type="nucleotide sequence ID" value="NZ_JBHSMQ010000005.1"/>
</dbReference>
<keyword evidence="1" id="KW-0812">Transmembrane</keyword>